<accession>G2YXB8</accession>
<dbReference type="EMBL" id="FQ790359">
    <property type="protein sequence ID" value="CCD56356.1"/>
    <property type="molecule type" value="Genomic_DNA"/>
</dbReference>
<dbReference type="HOGENOM" id="CLU_3032147_0_0_1"/>
<evidence type="ECO:0000313" key="2">
    <source>
        <dbReference type="Proteomes" id="UP000008177"/>
    </source>
</evidence>
<proteinExistence type="predicted"/>
<dbReference type="Proteomes" id="UP000008177">
    <property type="component" value="Unplaced contigs"/>
</dbReference>
<sequence length="55" mass="6639">MFHDTSVIYDQPKAPCESSLELFVCYSEFCMVRKLEFINWFYQFSLSIISRGMWN</sequence>
<protein>
    <submittedName>
        <fullName evidence="1">Uncharacterized protein</fullName>
    </submittedName>
</protein>
<name>G2YXB8_BOTF4</name>
<reference evidence="2" key="1">
    <citation type="journal article" date="2011" name="PLoS Genet.">
        <title>Genomic analysis of the necrotrophic fungal pathogens Sclerotinia sclerotiorum and Botrytis cinerea.</title>
        <authorList>
            <person name="Amselem J."/>
            <person name="Cuomo C.A."/>
            <person name="van Kan J.A."/>
            <person name="Viaud M."/>
            <person name="Benito E.P."/>
            <person name="Couloux A."/>
            <person name="Coutinho P.M."/>
            <person name="de Vries R.P."/>
            <person name="Dyer P.S."/>
            <person name="Fillinger S."/>
            <person name="Fournier E."/>
            <person name="Gout L."/>
            <person name="Hahn M."/>
            <person name="Kohn L."/>
            <person name="Lapalu N."/>
            <person name="Plummer K.M."/>
            <person name="Pradier J.M."/>
            <person name="Quevillon E."/>
            <person name="Sharon A."/>
            <person name="Simon A."/>
            <person name="ten Have A."/>
            <person name="Tudzynski B."/>
            <person name="Tudzynski P."/>
            <person name="Wincker P."/>
            <person name="Andrew M."/>
            <person name="Anthouard V."/>
            <person name="Beever R.E."/>
            <person name="Beffa R."/>
            <person name="Benoit I."/>
            <person name="Bouzid O."/>
            <person name="Brault B."/>
            <person name="Chen Z."/>
            <person name="Choquer M."/>
            <person name="Collemare J."/>
            <person name="Cotton P."/>
            <person name="Danchin E.G."/>
            <person name="Da Silva C."/>
            <person name="Gautier A."/>
            <person name="Giraud C."/>
            <person name="Giraud T."/>
            <person name="Gonzalez C."/>
            <person name="Grossetete S."/>
            <person name="Guldener U."/>
            <person name="Henrissat B."/>
            <person name="Howlett B.J."/>
            <person name="Kodira C."/>
            <person name="Kretschmer M."/>
            <person name="Lappartient A."/>
            <person name="Leroch M."/>
            <person name="Levis C."/>
            <person name="Mauceli E."/>
            <person name="Neuveglise C."/>
            <person name="Oeser B."/>
            <person name="Pearson M."/>
            <person name="Poulain J."/>
            <person name="Poussereau N."/>
            <person name="Quesneville H."/>
            <person name="Rascle C."/>
            <person name="Schumacher J."/>
            <person name="Segurens B."/>
            <person name="Sexton A."/>
            <person name="Silva E."/>
            <person name="Sirven C."/>
            <person name="Soanes D.M."/>
            <person name="Talbot N.J."/>
            <person name="Templeton M."/>
            <person name="Yandava C."/>
            <person name="Yarden O."/>
            <person name="Zeng Q."/>
            <person name="Rollins J.A."/>
            <person name="Lebrun M.H."/>
            <person name="Dickman M."/>
        </authorList>
    </citation>
    <scope>NUCLEOTIDE SEQUENCE [LARGE SCALE GENOMIC DNA]</scope>
    <source>
        <strain evidence="2">T4</strain>
    </source>
</reference>
<gene>
    <name evidence="1" type="ORF">BofuT4_P149660.1</name>
</gene>
<evidence type="ECO:0000313" key="1">
    <source>
        <dbReference type="EMBL" id="CCD56356.1"/>
    </source>
</evidence>
<organism evidence="1 2">
    <name type="scientific">Botryotinia fuckeliana (strain T4)</name>
    <name type="common">Noble rot fungus</name>
    <name type="synonym">Botrytis cinerea</name>
    <dbReference type="NCBI Taxonomy" id="999810"/>
    <lineage>
        <taxon>Eukaryota</taxon>
        <taxon>Fungi</taxon>
        <taxon>Dikarya</taxon>
        <taxon>Ascomycota</taxon>
        <taxon>Pezizomycotina</taxon>
        <taxon>Leotiomycetes</taxon>
        <taxon>Helotiales</taxon>
        <taxon>Sclerotiniaceae</taxon>
        <taxon>Botrytis</taxon>
    </lineage>
</organism>
<dbReference type="InParanoid" id="G2YXB8"/>
<dbReference type="AlphaFoldDB" id="G2YXB8"/>